<gene>
    <name evidence="8" type="ORF">GCM10025782_17650</name>
</gene>
<evidence type="ECO:0000256" key="3">
    <source>
        <dbReference type="ARBA" id="ARBA00022448"/>
    </source>
</evidence>
<comment type="similarity">
    <text evidence="2">Belongs to the ABC transporter superfamily.</text>
</comment>
<feature type="domain" description="ABC transporter" evidence="7">
    <location>
        <begin position="18"/>
        <end position="243"/>
    </location>
</feature>
<organism evidence="8 9">
    <name type="scientific">Pedococcus ginsenosidimutans</name>
    <dbReference type="NCBI Taxonomy" id="490570"/>
    <lineage>
        <taxon>Bacteria</taxon>
        <taxon>Bacillati</taxon>
        <taxon>Actinomycetota</taxon>
        <taxon>Actinomycetes</taxon>
        <taxon>Micrococcales</taxon>
        <taxon>Intrasporangiaceae</taxon>
        <taxon>Pedococcus</taxon>
    </lineage>
</organism>
<dbReference type="PROSITE" id="PS50893">
    <property type="entry name" value="ABC_TRANSPORTER_2"/>
    <property type="match status" value="1"/>
</dbReference>
<evidence type="ECO:0000256" key="2">
    <source>
        <dbReference type="ARBA" id="ARBA00005417"/>
    </source>
</evidence>
<dbReference type="GO" id="GO:0005524">
    <property type="term" value="F:ATP binding"/>
    <property type="evidence" value="ECO:0007669"/>
    <property type="project" value="UniProtKB-KW"/>
</dbReference>
<evidence type="ECO:0000313" key="9">
    <source>
        <dbReference type="Proteomes" id="UP001500556"/>
    </source>
</evidence>
<dbReference type="SUPFAM" id="SSF52540">
    <property type="entry name" value="P-loop containing nucleoside triphosphate hydrolases"/>
    <property type="match status" value="1"/>
</dbReference>
<dbReference type="InterPro" id="IPR050763">
    <property type="entry name" value="ABC_transporter_ATP-binding"/>
</dbReference>
<dbReference type="Gene3D" id="3.40.50.300">
    <property type="entry name" value="P-loop containing nucleotide triphosphate hydrolases"/>
    <property type="match status" value="1"/>
</dbReference>
<evidence type="ECO:0000256" key="4">
    <source>
        <dbReference type="ARBA" id="ARBA00022741"/>
    </source>
</evidence>
<evidence type="ECO:0000259" key="7">
    <source>
        <dbReference type="PROSITE" id="PS50893"/>
    </source>
</evidence>
<dbReference type="InterPro" id="IPR003439">
    <property type="entry name" value="ABC_transporter-like_ATP-bd"/>
</dbReference>
<keyword evidence="4" id="KW-0547">Nucleotide-binding</keyword>
<proteinExistence type="inferred from homology"/>
<dbReference type="SMART" id="SM00382">
    <property type="entry name" value="AAA"/>
    <property type="match status" value="1"/>
</dbReference>
<dbReference type="Proteomes" id="UP001500556">
    <property type="component" value="Unassembled WGS sequence"/>
</dbReference>
<dbReference type="EMBL" id="BAABLO010000004">
    <property type="protein sequence ID" value="GAA4720581.1"/>
    <property type="molecule type" value="Genomic_DNA"/>
</dbReference>
<evidence type="ECO:0000313" key="8">
    <source>
        <dbReference type="EMBL" id="GAA4720581.1"/>
    </source>
</evidence>
<sequence>MTPGLRGAADATGTGVVLQTRGLGKTYGHAVALRDLDLALAPGEVFGYLGPNGAGKTTTLRLLMGLLRPTRGSAQVCGYDAWRESPAVRRHVGFLPGEPALYPTLTGSQHIDYLSHLRGAEPYPSALVLAERLDLDLRTPSRDLSKGNRQKLALVLALMAPTQVLILDEPTSGLDPLAQQELHVLMREHVDRGGSVLLSSHVLGEVQRVADRVGLLRRGRLVAVDRLDALRGRSLHHVRATFDVEVPASAFAGIDGVRDLSVGDHSLTCAAPEASLDRIVKALGQFPLRDLTCTEAELEETFLAYYGRGEDDAA</sequence>
<evidence type="ECO:0000256" key="1">
    <source>
        <dbReference type="ARBA" id="ARBA00004202"/>
    </source>
</evidence>
<dbReference type="Pfam" id="PF00005">
    <property type="entry name" value="ABC_tran"/>
    <property type="match status" value="1"/>
</dbReference>
<reference evidence="9" key="1">
    <citation type="journal article" date="2019" name="Int. J. Syst. Evol. Microbiol.">
        <title>The Global Catalogue of Microorganisms (GCM) 10K type strain sequencing project: providing services to taxonomists for standard genome sequencing and annotation.</title>
        <authorList>
            <consortium name="The Broad Institute Genomics Platform"/>
            <consortium name="The Broad Institute Genome Sequencing Center for Infectious Disease"/>
            <person name="Wu L."/>
            <person name="Ma J."/>
        </authorList>
    </citation>
    <scope>NUCLEOTIDE SEQUENCE [LARGE SCALE GENOMIC DNA]</scope>
    <source>
        <strain evidence="9">JCM 18961</strain>
    </source>
</reference>
<keyword evidence="9" id="KW-1185">Reference proteome</keyword>
<dbReference type="PANTHER" id="PTHR42711:SF5">
    <property type="entry name" value="ABC TRANSPORTER ATP-BINDING PROTEIN NATA"/>
    <property type="match status" value="1"/>
</dbReference>
<dbReference type="PROSITE" id="PS00211">
    <property type="entry name" value="ABC_TRANSPORTER_1"/>
    <property type="match status" value="1"/>
</dbReference>
<comment type="subcellular location">
    <subcellularLocation>
        <location evidence="1">Cell membrane</location>
        <topology evidence="1">Peripheral membrane protein</topology>
    </subcellularLocation>
</comment>
<accession>A0ABP8Y5U7</accession>
<dbReference type="InterPro" id="IPR003593">
    <property type="entry name" value="AAA+_ATPase"/>
</dbReference>
<keyword evidence="5 8" id="KW-0067">ATP-binding</keyword>
<comment type="caution">
    <text evidence="8">The sequence shown here is derived from an EMBL/GenBank/DDBJ whole genome shotgun (WGS) entry which is preliminary data.</text>
</comment>
<dbReference type="RefSeq" id="WP_345502565.1">
    <property type="nucleotide sequence ID" value="NZ_BAABLO010000004.1"/>
</dbReference>
<protein>
    <submittedName>
        <fullName evidence="8">ABC transporter ATP-binding protein</fullName>
    </submittedName>
</protein>
<name>A0ABP8Y5U7_9MICO</name>
<evidence type="ECO:0000256" key="6">
    <source>
        <dbReference type="ARBA" id="ARBA00023251"/>
    </source>
</evidence>
<keyword evidence="3" id="KW-0813">Transport</keyword>
<dbReference type="InterPro" id="IPR017871">
    <property type="entry name" value="ABC_transporter-like_CS"/>
</dbReference>
<keyword evidence="6" id="KW-0046">Antibiotic resistance</keyword>
<evidence type="ECO:0000256" key="5">
    <source>
        <dbReference type="ARBA" id="ARBA00022840"/>
    </source>
</evidence>
<dbReference type="InterPro" id="IPR027417">
    <property type="entry name" value="P-loop_NTPase"/>
</dbReference>
<dbReference type="CDD" id="cd03230">
    <property type="entry name" value="ABC_DR_subfamily_A"/>
    <property type="match status" value="1"/>
</dbReference>
<dbReference type="PANTHER" id="PTHR42711">
    <property type="entry name" value="ABC TRANSPORTER ATP-BINDING PROTEIN"/>
    <property type="match status" value="1"/>
</dbReference>